<evidence type="ECO:0000313" key="22">
    <source>
        <dbReference type="EMBL" id="TRY96395.1"/>
    </source>
</evidence>
<feature type="transmembrane region" description="Helical" evidence="19">
    <location>
        <begin position="293"/>
        <end position="316"/>
    </location>
</feature>
<dbReference type="PANTHER" id="PTHR10110:SF90">
    <property type="entry name" value="SODIUM_HYDROGEN EXCHANGER 3"/>
    <property type="match status" value="1"/>
</dbReference>
<dbReference type="GO" id="GO:0031901">
    <property type="term" value="C:early endosome membrane"/>
    <property type="evidence" value="ECO:0007669"/>
    <property type="project" value="UniProtKB-SubCell"/>
</dbReference>
<dbReference type="GO" id="GO:0098719">
    <property type="term" value="P:sodium ion import across plasma membrane"/>
    <property type="evidence" value="ECO:0007669"/>
    <property type="project" value="TreeGrafter"/>
</dbReference>
<evidence type="ECO:0000256" key="16">
    <source>
        <dbReference type="ARBA" id="ARBA00045831"/>
    </source>
</evidence>
<keyword evidence="11 19" id="KW-1133">Transmembrane helix</keyword>
<feature type="signal peptide" evidence="20">
    <location>
        <begin position="1"/>
        <end position="25"/>
    </location>
</feature>
<dbReference type="GO" id="GO:0051453">
    <property type="term" value="P:regulation of intracellular pH"/>
    <property type="evidence" value="ECO:0007669"/>
    <property type="project" value="TreeGrafter"/>
</dbReference>
<keyword evidence="15 18" id="KW-0739">Sodium transport</keyword>
<evidence type="ECO:0000256" key="8">
    <source>
        <dbReference type="ARBA" id="ARBA00022692"/>
    </source>
</evidence>
<comment type="function">
    <text evidence="16">Plasma membrane Na(+)/H(+) antiporter. Exchanges intracellular H(+) ions for extracellular Na(+) in 1:1 stoichiometry, playing a key role in salt and fluid absorption and pH homeostasis. Major apical Na(+)/H(+) exchanger in kidney and intestine playing an important role in renal and intestine Na(+) absorption and blood pressure regulation.</text>
</comment>
<evidence type="ECO:0000256" key="14">
    <source>
        <dbReference type="ARBA" id="ARBA00023136"/>
    </source>
</evidence>
<evidence type="ECO:0000256" key="11">
    <source>
        <dbReference type="ARBA" id="ARBA00022989"/>
    </source>
</evidence>
<dbReference type="InterPro" id="IPR004709">
    <property type="entry name" value="NaH_exchanger"/>
</dbReference>
<evidence type="ECO:0000259" key="21">
    <source>
        <dbReference type="Pfam" id="PF00999"/>
    </source>
</evidence>
<dbReference type="GO" id="GO:0015385">
    <property type="term" value="F:sodium:proton antiporter activity"/>
    <property type="evidence" value="ECO:0007669"/>
    <property type="project" value="InterPro"/>
</dbReference>
<evidence type="ECO:0000256" key="4">
    <source>
        <dbReference type="ARBA" id="ARBA00022448"/>
    </source>
</evidence>
<comment type="subcellular location">
    <subcellularLocation>
        <location evidence="2">Apical cell membrane</location>
        <topology evidence="2">Multi-pass membrane protein</topology>
    </subcellularLocation>
    <subcellularLocation>
        <location evidence="3">Early endosome membrane</location>
        <topology evidence="3">Multi-pass membrane protein</topology>
    </subcellularLocation>
    <subcellularLocation>
        <location evidence="1">Recycling endosome membrane</location>
        <topology evidence="1">Multi-pass membrane protein</topology>
    </subcellularLocation>
</comment>
<accession>A0A553R2J1</accession>
<evidence type="ECO:0000256" key="19">
    <source>
        <dbReference type="SAM" id="Phobius"/>
    </source>
</evidence>
<dbReference type="Gene3D" id="6.10.140.1330">
    <property type="match status" value="1"/>
</dbReference>
<dbReference type="STRING" id="623744.A0A553R2J1"/>
<evidence type="ECO:0000256" key="9">
    <source>
        <dbReference type="ARBA" id="ARBA00022729"/>
    </source>
</evidence>
<comment type="similarity">
    <text evidence="18">Belongs to the monovalent cation:proton antiporter 1 (CPA1) transporter (TC 2.A.36) family.</text>
</comment>
<feature type="transmembrane region" description="Helical" evidence="19">
    <location>
        <begin position="149"/>
        <end position="175"/>
    </location>
</feature>
<feature type="domain" description="Cation/H+ exchanger transmembrane" evidence="21">
    <location>
        <begin position="71"/>
        <end position="316"/>
    </location>
</feature>
<proteinExistence type="inferred from homology"/>
<keyword evidence="8 18" id="KW-0812">Transmembrane</keyword>
<evidence type="ECO:0000256" key="18">
    <source>
        <dbReference type="RuleBase" id="RU003722"/>
    </source>
</evidence>
<evidence type="ECO:0000256" key="5">
    <source>
        <dbReference type="ARBA" id="ARBA00022449"/>
    </source>
</evidence>
<dbReference type="GO" id="GO:0031526">
    <property type="term" value="C:brush border membrane"/>
    <property type="evidence" value="ECO:0007669"/>
    <property type="project" value="TreeGrafter"/>
</dbReference>
<dbReference type="PRINTS" id="PR01087">
    <property type="entry name" value="NAHEXCHNGR3"/>
</dbReference>
<feature type="transmembrane region" description="Helical" evidence="19">
    <location>
        <begin position="120"/>
        <end position="137"/>
    </location>
</feature>
<keyword evidence="14 19" id="KW-0472">Membrane</keyword>
<keyword evidence="13 18" id="KW-0406">Ion transport</keyword>
<comment type="catalytic activity">
    <reaction evidence="17">
        <text>Na(+)(in) + H(+)(out) = Na(+)(out) + H(+)(in)</text>
        <dbReference type="Rhea" id="RHEA:29419"/>
        <dbReference type="ChEBI" id="CHEBI:15378"/>
        <dbReference type="ChEBI" id="CHEBI:29101"/>
    </reaction>
</comment>
<evidence type="ECO:0000313" key="23">
    <source>
        <dbReference type="Proteomes" id="UP000316079"/>
    </source>
</evidence>
<keyword evidence="5 18" id="KW-0050">Antiport</keyword>
<organism evidence="22 23">
    <name type="scientific">Danionella cerebrum</name>
    <dbReference type="NCBI Taxonomy" id="2873325"/>
    <lineage>
        <taxon>Eukaryota</taxon>
        <taxon>Metazoa</taxon>
        <taxon>Chordata</taxon>
        <taxon>Craniata</taxon>
        <taxon>Vertebrata</taxon>
        <taxon>Euteleostomi</taxon>
        <taxon>Actinopterygii</taxon>
        <taxon>Neopterygii</taxon>
        <taxon>Teleostei</taxon>
        <taxon>Ostariophysi</taxon>
        <taxon>Cypriniformes</taxon>
        <taxon>Danionidae</taxon>
        <taxon>Danioninae</taxon>
        <taxon>Danionella</taxon>
    </lineage>
</organism>
<dbReference type="NCBIfam" id="TIGR00840">
    <property type="entry name" value="b_cpa1"/>
    <property type="match status" value="1"/>
</dbReference>
<dbReference type="AlphaFoldDB" id="A0A553R2J1"/>
<evidence type="ECO:0000256" key="17">
    <source>
        <dbReference type="ARBA" id="ARBA00047524"/>
    </source>
</evidence>
<keyword evidence="7" id="KW-0597">Phosphoprotein</keyword>
<dbReference type="Proteomes" id="UP000316079">
    <property type="component" value="Unassembled WGS sequence"/>
</dbReference>
<dbReference type="EMBL" id="SRMA01025300">
    <property type="protein sequence ID" value="TRY96395.1"/>
    <property type="molecule type" value="Genomic_DNA"/>
</dbReference>
<feature type="transmembrane region" description="Helical" evidence="19">
    <location>
        <begin position="214"/>
        <end position="237"/>
    </location>
</feature>
<evidence type="ECO:0000256" key="10">
    <source>
        <dbReference type="ARBA" id="ARBA00022753"/>
    </source>
</evidence>
<name>A0A553R2J1_9TELE</name>
<feature type="transmembrane region" description="Helical" evidence="19">
    <location>
        <begin position="257"/>
        <end position="281"/>
    </location>
</feature>
<feature type="transmembrane region" description="Helical" evidence="19">
    <location>
        <begin position="92"/>
        <end position="108"/>
    </location>
</feature>
<evidence type="ECO:0000256" key="15">
    <source>
        <dbReference type="ARBA" id="ARBA00023201"/>
    </source>
</evidence>
<evidence type="ECO:0000256" key="6">
    <source>
        <dbReference type="ARBA" id="ARBA00022475"/>
    </source>
</evidence>
<keyword evidence="10" id="KW-0967">Endosome</keyword>
<keyword evidence="9 20" id="KW-0732">Signal</keyword>
<sequence length="317" mass="34791">MPNSACCCLLRAVFLLFFVNPFIQGLSGHSNPVPSHRHRFESNITGLPIVTWEWHHVQTPYLVVIWVFVAALAKLSVVQLNHHVISFVPESGLLIMMGFLFGGIVWGADRAQTFKLLPSTFFYYLLPQIILDASYFMPNKLFFRNLGSILIHAIFGTCWNAAAVGVSLWGCYLAGVMGELNIGLLQFLLFGSLIAAVDPVAVIAVFEEVHVNEVLFILVFGESLLNDGVTVVLYNVFDAFVTLGGPRIDAAEIFKGIFSFVVVAFGGSIVGIAFAMLLSLLTRCTKHIQIIEAGFVFMVGYLAYLTADMLSLSAILS</sequence>
<keyword evidence="12" id="KW-0915">Sodium</keyword>
<dbReference type="GO" id="GO:0055038">
    <property type="term" value="C:recycling endosome membrane"/>
    <property type="evidence" value="ECO:0007669"/>
    <property type="project" value="UniProtKB-SubCell"/>
</dbReference>
<evidence type="ECO:0000256" key="1">
    <source>
        <dbReference type="ARBA" id="ARBA00004195"/>
    </source>
</evidence>
<keyword evidence="4 18" id="KW-0813">Transport</keyword>
<evidence type="ECO:0000256" key="7">
    <source>
        <dbReference type="ARBA" id="ARBA00022553"/>
    </source>
</evidence>
<evidence type="ECO:0000256" key="12">
    <source>
        <dbReference type="ARBA" id="ARBA00023053"/>
    </source>
</evidence>
<dbReference type="GO" id="GO:0015386">
    <property type="term" value="F:potassium:proton antiporter activity"/>
    <property type="evidence" value="ECO:0007669"/>
    <property type="project" value="TreeGrafter"/>
</dbReference>
<gene>
    <name evidence="22" type="ORF">DNTS_029324</name>
</gene>
<keyword evidence="6" id="KW-1003">Cell membrane</keyword>
<evidence type="ECO:0000256" key="2">
    <source>
        <dbReference type="ARBA" id="ARBA00004424"/>
    </source>
</evidence>
<comment type="caution">
    <text evidence="22">The sequence shown here is derived from an EMBL/GenBank/DDBJ whole genome shotgun (WGS) entry which is preliminary data.</text>
</comment>
<protein>
    <recommendedName>
        <fullName evidence="18">Sodium/hydrogen exchanger</fullName>
    </recommendedName>
</protein>
<reference evidence="22 23" key="1">
    <citation type="journal article" date="2019" name="Sci. Data">
        <title>Hybrid genome assembly and annotation of Danionella translucida.</title>
        <authorList>
            <person name="Kadobianskyi M."/>
            <person name="Schulze L."/>
            <person name="Schuelke M."/>
            <person name="Judkewitz B."/>
        </authorList>
    </citation>
    <scope>NUCLEOTIDE SEQUENCE [LARGE SCALE GENOMIC DNA]</scope>
    <source>
        <strain evidence="22 23">Bolton</strain>
    </source>
</reference>
<dbReference type="InterPro" id="IPR018410">
    <property type="entry name" value="Na/H_exchanger_3/5"/>
</dbReference>
<dbReference type="OrthoDB" id="8952749at2759"/>
<feature type="transmembrane region" description="Helical" evidence="19">
    <location>
        <begin position="61"/>
        <end position="80"/>
    </location>
</feature>
<evidence type="ECO:0000256" key="13">
    <source>
        <dbReference type="ARBA" id="ARBA00023065"/>
    </source>
</evidence>
<feature type="transmembrane region" description="Helical" evidence="19">
    <location>
        <begin position="187"/>
        <end position="207"/>
    </location>
</feature>
<evidence type="ECO:0000256" key="3">
    <source>
        <dbReference type="ARBA" id="ARBA00004520"/>
    </source>
</evidence>
<feature type="chain" id="PRO_5022064262" description="Sodium/hydrogen exchanger" evidence="20">
    <location>
        <begin position="26"/>
        <end position="317"/>
    </location>
</feature>
<dbReference type="InterPro" id="IPR018422">
    <property type="entry name" value="Cation/H_exchanger_CPA1"/>
</dbReference>
<dbReference type="PANTHER" id="PTHR10110">
    <property type="entry name" value="SODIUM/HYDROGEN EXCHANGER"/>
    <property type="match status" value="1"/>
</dbReference>
<keyword evidence="23" id="KW-1185">Reference proteome</keyword>
<evidence type="ECO:0000256" key="20">
    <source>
        <dbReference type="SAM" id="SignalP"/>
    </source>
</evidence>
<dbReference type="PRINTS" id="PR01084">
    <property type="entry name" value="NAHEXCHNGR"/>
</dbReference>
<dbReference type="InterPro" id="IPR006153">
    <property type="entry name" value="Cation/H_exchanger_TM"/>
</dbReference>
<dbReference type="Pfam" id="PF00999">
    <property type="entry name" value="Na_H_Exchanger"/>
    <property type="match status" value="1"/>
</dbReference>